<proteinExistence type="inferred from homology"/>
<evidence type="ECO:0000313" key="8">
    <source>
        <dbReference type="Proteomes" id="UP000256899"/>
    </source>
</evidence>
<gene>
    <name evidence="5 7" type="primary">rimI</name>
    <name evidence="7" type="ORF">DXX94_14655</name>
</gene>
<reference evidence="8" key="1">
    <citation type="submission" date="2018-08" db="EMBL/GenBank/DDBJ databases">
        <title>Thalassotalea euphylliae genome.</title>
        <authorList>
            <person name="Summers S."/>
            <person name="Rice S.A."/>
            <person name="Freckelton M.L."/>
            <person name="Nedved B.T."/>
            <person name="Hadfield M.G."/>
        </authorList>
    </citation>
    <scope>NUCLEOTIDE SEQUENCE [LARGE SCALE GENOMIC DNA]</scope>
    <source>
        <strain evidence="8">H3</strain>
    </source>
</reference>
<comment type="function">
    <text evidence="5">Acetylates the N-terminal alanine of ribosomal protein bS18.</text>
</comment>
<dbReference type="PANTHER" id="PTHR43420">
    <property type="entry name" value="ACETYLTRANSFERASE"/>
    <property type="match status" value="1"/>
</dbReference>
<dbReference type="InterPro" id="IPR006464">
    <property type="entry name" value="AcTrfase_RimI/Ard1"/>
</dbReference>
<sequence>MTSSSINNLTYTAITLDNVTALMPIENACHTHPWTEKLFRSCVGGRYFGDYAQTIDASGNSKIIGFYIGEYILGEATLMNICVNPIEQGQGLGNALLTQFIAQAKNLGGEQLWLDVRTSNTAAIMLYINHGFTEISRRTGYYPTATGYEDSIVMGKKLVS</sequence>
<evidence type="ECO:0000259" key="6">
    <source>
        <dbReference type="PROSITE" id="PS51186"/>
    </source>
</evidence>
<evidence type="ECO:0000256" key="5">
    <source>
        <dbReference type="HAMAP-Rule" id="MF_02210"/>
    </source>
</evidence>
<comment type="similarity">
    <text evidence="1 5">Belongs to the acetyltransferase family. RimI subfamily.</text>
</comment>
<evidence type="ECO:0000256" key="1">
    <source>
        <dbReference type="ARBA" id="ARBA00005395"/>
    </source>
</evidence>
<dbReference type="Gene3D" id="3.40.630.30">
    <property type="match status" value="1"/>
</dbReference>
<dbReference type="Proteomes" id="UP000256899">
    <property type="component" value="Unassembled WGS sequence"/>
</dbReference>
<dbReference type="GO" id="GO:0008999">
    <property type="term" value="F:protein-N-terminal-alanine acetyltransferase activity"/>
    <property type="evidence" value="ECO:0007669"/>
    <property type="project" value="UniProtKB-UniRule"/>
</dbReference>
<keyword evidence="8" id="KW-1185">Reference proteome</keyword>
<dbReference type="InterPro" id="IPR016181">
    <property type="entry name" value="Acyl_CoA_acyltransferase"/>
</dbReference>
<dbReference type="RefSeq" id="WP_116017018.1">
    <property type="nucleotide sequence ID" value="NZ_QUOT01000001.1"/>
</dbReference>
<dbReference type="NCBIfam" id="TIGR01575">
    <property type="entry name" value="rimI"/>
    <property type="match status" value="1"/>
</dbReference>
<dbReference type="HAMAP" id="MF_02210">
    <property type="entry name" value="RimI"/>
    <property type="match status" value="1"/>
</dbReference>
<dbReference type="GO" id="GO:0005737">
    <property type="term" value="C:cytoplasm"/>
    <property type="evidence" value="ECO:0007669"/>
    <property type="project" value="UniProtKB-SubCell"/>
</dbReference>
<dbReference type="SUPFAM" id="SSF55729">
    <property type="entry name" value="Acyl-CoA N-acyltransferases (Nat)"/>
    <property type="match status" value="1"/>
</dbReference>
<comment type="subcellular location">
    <subcellularLocation>
        <location evidence="5">Cytoplasm</location>
    </subcellularLocation>
</comment>
<keyword evidence="2 5" id="KW-0963">Cytoplasm</keyword>
<dbReference type="InterPro" id="IPR043690">
    <property type="entry name" value="RimI"/>
</dbReference>
<evidence type="ECO:0000256" key="2">
    <source>
        <dbReference type="ARBA" id="ARBA00022490"/>
    </source>
</evidence>
<comment type="caution">
    <text evidence="7">The sequence shown here is derived from an EMBL/GenBank/DDBJ whole genome shotgun (WGS) entry which is preliminary data.</text>
</comment>
<organism evidence="7 8">
    <name type="scientific">Thalassotalea euphylliae</name>
    <dbReference type="NCBI Taxonomy" id="1655234"/>
    <lineage>
        <taxon>Bacteria</taxon>
        <taxon>Pseudomonadati</taxon>
        <taxon>Pseudomonadota</taxon>
        <taxon>Gammaproteobacteria</taxon>
        <taxon>Alteromonadales</taxon>
        <taxon>Colwelliaceae</taxon>
        <taxon>Thalassotalea</taxon>
    </lineage>
</organism>
<accession>A0A3E0U4H9</accession>
<protein>
    <recommendedName>
        <fullName evidence="5">[Ribosomal protein bS18]-alanine N-acetyltransferase</fullName>
        <ecNumber evidence="5">2.3.1.266</ecNumber>
    </recommendedName>
</protein>
<feature type="domain" description="N-acetyltransferase" evidence="6">
    <location>
        <begin position="9"/>
        <end position="159"/>
    </location>
</feature>
<dbReference type="Pfam" id="PF00583">
    <property type="entry name" value="Acetyltransf_1"/>
    <property type="match status" value="1"/>
</dbReference>
<dbReference type="EC" id="2.3.1.266" evidence="5"/>
<dbReference type="InterPro" id="IPR050680">
    <property type="entry name" value="YpeA/RimI_acetyltransf"/>
</dbReference>
<comment type="catalytic activity">
    <reaction evidence="5">
        <text>N-terminal L-alanyl-[ribosomal protein bS18] + acetyl-CoA = N-terminal N(alpha)-acetyl-L-alanyl-[ribosomal protein bS18] + CoA + H(+)</text>
        <dbReference type="Rhea" id="RHEA:43756"/>
        <dbReference type="Rhea" id="RHEA-COMP:10676"/>
        <dbReference type="Rhea" id="RHEA-COMP:10677"/>
        <dbReference type="ChEBI" id="CHEBI:15378"/>
        <dbReference type="ChEBI" id="CHEBI:57287"/>
        <dbReference type="ChEBI" id="CHEBI:57288"/>
        <dbReference type="ChEBI" id="CHEBI:64718"/>
        <dbReference type="ChEBI" id="CHEBI:83683"/>
        <dbReference type="EC" id="2.3.1.266"/>
    </reaction>
</comment>
<evidence type="ECO:0000256" key="4">
    <source>
        <dbReference type="ARBA" id="ARBA00023315"/>
    </source>
</evidence>
<feature type="binding site" evidence="5">
    <location>
        <position position="120"/>
    </location>
    <ligand>
        <name>acetyl-CoA</name>
        <dbReference type="ChEBI" id="CHEBI:57288"/>
    </ligand>
</feature>
<dbReference type="CDD" id="cd04301">
    <property type="entry name" value="NAT_SF"/>
    <property type="match status" value="1"/>
</dbReference>
<dbReference type="EMBL" id="QUOT01000001">
    <property type="protein sequence ID" value="REL31858.1"/>
    <property type="molecule type" value="Genomic_DNA"/>
</dbReference>
<dbReference type="InterPro" id="IPR000182">
    <property type="entry name" value="GNAT_dom"/>
</dbReference>
<comment type="caution">
    <text evidence="5">Lacks conserved residue(s) required for the propagation of feature annotation.</text>
</comment>
<evidence type="ECO:0000313" key="7">
    <source>
        <dbReference type="EMBL" id="REL31858.1"/>
    </source>
</evidence>
<name>A0A3E0U4H9_9GAMM</name>
<dbReference type="AlphaFoldDB" id="A0A3E0U4H9"/>
<dbReference type="PROSITE" id="PS51186">
    <property type="entry name" value="GNAT"/>
    <property type="match status" value="1"/>
</dbReference>
<keyword evidence="3 5" id="KW-0808">Transferase</keyword>
<dbReference type="PANTHER" id="PTHR43420:SF51">
    <property type="entry name" value="PEPTIDYL-LYSINE N-ACETYLTRANSFERASE YIAC"/>
    <property type="match status" value="1"/>
</dbReference>
<evidence type="ECO:0000256" key="3">
    <source>
        <dbReference type="ARBA" id="ARBA00022679"/>
    </source>
</evidence>
<keyword evidence="4 5" id="KW-0012">Acyltransferase</keyword>
<feature type="active site" description="Proton donor" evidence="5">
    <location>
        <position position="127"/>
    </location>
</feature>